<dbReference type="Proteomes" id="UP000664163">
    <property type="component" value="Unassembled WGS sequence"/>
</dbReference>
<sequence>MKLFLKTKDFSVSGEHFELHRDEELDMLVTKPQPQNLAPYYESENYISHTDSQTSFTDRLYQLVKRKNLRNKGQLLVNQIDTPKNLLDLGAGTGDFLITAQNSGFKVSGVEPNDKARKLAEQKGVHLFSGLVDVPNQKYQAITLWHVLEHLPDLDQQIKRLVNLLEEDGVLVIAVPNFKSYDAKHYKSHWAAFDVPRHLWHFSKTSIAKLFAPHQMEVIKIKPMWFDAFYVSMLSEKYRGNKGYLFSAFFVGLWSNIKAIFTKEHSSLIYILKKRK</sequence>
<dbReference type="CDD" id="cd02440">
    <property type="entry name" value="AdoMet_MTases"/>
    <property type="match status" value="1"/>
</dbReference>
<reference evidence="2 3" key="1">
    <citation type="submission" date="2021-03" db="EMBL/GenBank/DDBJ databases">
        <title>Muricauda sp. CAU 1631 isolated from Incheon.</title>
        <authorList>
            <person name="Kim W."/>
        </authorList>
    </citation>
    <scope>NUCLEOTIDE SEQUENCE [LARGE SCALE GENOMIC DNA]</scope>
    <source>
        <strain evidence="2 3">CAU 1631</strain>
    </source>
</reference>
<evidence type="ECO:0000256" key="1">
    <source>
        <dbReference type="ARBA" id="ARBA00022679"/>
    </source>
</evidence>
<protein>
    <submittedName>
        <fullName evidence="2">Class I SAM-dependent methyltransferase</fullName>
    </submittedName>
</protein>
<name>A0ABS3EXC9_9FLAO</name>
<dbReference type="GO" id="GO:0008168">
    <property type="term" value="F:methyltransferase activity"/>
    <property type="evidence" value="ECO:0007669"/>
    <property type="project" value="UniProtKB-KW"/>
</dbReference>
<dbReference type="SUPFAM" id="SSF53335">
    <property type="entry name" value="S-adenosyl-L-methionine-dependent methyltransferases"/>
    <property type="match status" value="1"/>
</dbReference>
<dbReference type="GO" id="GO:0032259">
    <property type="term" value="P:methylation"/>
    <property type="evidence" value="ECO:0007669"/>
    <property type="project" value="UniProtKB-KW"/>
</dbReference>
<keyword evidence="2" id="KW-0489">Methyltransferase</keyword>
<dbReference type="PANTHER" id="PTHR43861">
    <property type="entry name" value="TRANS-ACONITATE 2-METHYLTRANSFERASE-RELATED"/>
    <property type="match status" value="1"/>
</dbReference>
<accession>A0ABS3EXC9</accession>
<comment type="caution">
    <text evidence="2">The sequence shown here is derived from an EMBL/GenBank/DDBJ whole genome shotgun (WGS) entry which is preliminary data.</text>
</comment>
<dbReference type="PANTHER" id="PTHR43861:SF3">
    <property type="entry name" value="PUTATIVE (AFU_ORTHOLOGUE AFUA_2G14390)-RELATED"/>
    <property type="match status" value="1"/>
</dbReference>
<dbReference type="InterPro" id="IPR029063">
    <property type="entry name" value="SAM-dependent_MTases_sf"/>
</dbReference>
<dbReference type="Gene3D" id="3.40.50.150">
    <property type="entry name" value="Vaccinia Virus protein VP39"/>
    <property type="match status" value="1"/>
</dbReference>
<organism evidence="2 3">
    <name type="scientific">[Muricauda] lutisoli</name>
    <dbReference type="NCBI Taxonomy" id="2816035"/>
    <lineage>
        <taxon>Bacteria</taxon>
        <taxon>Pseudomonadati</taxon>
        <taxon>Bacteroidota</taxon>
        <taxon>Flavobacteriia</taxon>
        <taxon>Flavobacteriales</taxon>
        <taxon>Flavobacteriaceae</taxon>
        <taxon>Allomuricauda</taxon>
    </lineage>
</organism>
<keyword evidence="1" id="KW-0808">Transferase</keyword>
<proteinExistence type="predicted"/>
<dbReference type="Pfam" id="PF13489">
    <property type="entry name" value="Methyltransf_23"/>
    <property type="match status" value="1"/>
</dbReference>
<keyword evidence="3" id="KW-1185">Reference proteome</keyword>
<evidence type="ECO:0000313" key="3">
    <source>
        <dbReference type="Proteomes" id="UP000664163"/>
    </source>
</evidence>
<dbReference type="EMBL" id="JAFLND010000002">
    <property type="protein sequence ID" value="MBO0330903.1"/>
    <property type="molecule type" value="Genomic_DNA"/>
</dbReference>
<evidence type="ECO:0000313" key="2">
    <source>
        <dbReference type="EMBL" id="MBO0330903.1"/>
    </source>
</evidence>
<gene>
    <name evidence="2" type="ORF">J0X13_10105</name>
</gene>